<comment type="similarity">
    <text evidence="11">Belongs to the ApbE family.</text>
</comment>
<dbReference type="Gene3D" id="3.10.520.10">
    <property type="entry name" value="ApbE-like domains"/>
    <property type="match status" value="1"/>
</dbReference>
<dbReference type="EC" id="2.7.1.180" evidence="2 11"/>
<gene>
    <name evidence="12" type="ORF">RFM68_27955</name>
</gene>
<dbReference type="GO" id="GO:0016740">
    <property type="term" value="F:transferase activity"/>
    <property type="evidence" value="ECO:0007669"/>
    <property type="project" value="UniProtKB-KW"/>
</dbReference>
<sequence>MTRRRFIRISGAAAGLGLALGAGFARPGRTSPLFHEWRGVALGADASLRIYHPDAAEAGRLITDALSEVHRLERVFSLYDEASALSRLNREGELADPPQELVELLATSARYARATGGAFDPTVQPLWALYAKHFGMADADPNGPSPVDVRGAVAKCGYQRVTVDAGKVAFGLPGMALTLNGIAQGYITDRVAELLRARGVTHTLVDIGETRALDAHPVGRPWSIGIKDPRAEGRLLATLAVDNQAVATSGGYGTEFDAAGRFNHIFDPATGLCANRYLSVSVVAPTATCADALSTAFSVMPIDRASSALTDAGAMRAYFVLPDGHVVDRSA</sequence>
<dbReference type="PANTHER" id="PTHR30040:SF2">
    <property type="entry name" value="FAD:PROTEIN FMN TRANSFERASE"/>
    <property type="match status" value="1"/>
</dbReference>
<proteinExistence type="inferred from homology"/>
<dbReference type="InterPro" id="IPR024932">
    <property type="entry name" value="ApbE"/>
</dbReference>
<evidence type="ECO:0000313" key="12">
    <source>
        <dbReference type="EMBL" id="MDX8528317.1"/>
    </source>
</evidence>
<evidence type="ECO:0000256" key="4">
    <source>
        <dbReference type="ARBA" id="ARBA00022630"/>
    </source>
</evidence>
<name>A0ABU4ZSD7_9HYPH</name>
<accession>A0ABU4ZSD7</accession>
<evidence type="ECO:0000256" key="9">
    <source>
        <dbReference type="ARBA" id="ARBA00031306"/>
    </source>
</evidence>
<keyword evidence="8 11" id="KW-0460">Magnesium</keyword>
<keyword evidence="4 11" id="KW-0285">Flavoprotein</keyword>
<dbReference type="Proteomes" id="UP001276840">
    <property type="component" value="Unassembled WGS sequence"/>
</dbReference>
<dbReference type="PIRSF" id="PIRSF006268">
    <property type="entry name" value="ApbE"/>
    <property type="match status" value="1"/>
</dbReference>
<evidence type="ECO:0000256" key="10">
    <source>
        <dbReference type="ARBA" id="ARBA00048540"/>
    </source>
</evidence>
<dbReference type="Pfam" id="PF02424">
    <property type="entry name" value="ApbE"/>
    <property type="match status" value="1"/>
</dbReference>
<dbReference type="EMBL" id="JAVIJF010000025">
    <property type="protein sequence ID" value="MDX8528317.1"/>
    <property type="molecule type" value="Genomic_DNA"/>
</dbReference>
<reference evidence="12 13" key="1">
    <citation type="submission" date="2023-08" db="EMBL/GenBank/DDBJ databases">
        <title>Implementing the SeqCode for naming new Mesorhizobium species isolated from Vachellia karroo root nodules.</title>
        <authorList>
            <person name="Van Lill M."/>
        </authorList>
    </citation>
    <scope>NUCLEOTIDE SEQUENCE [LARGE SCALE GENOMIC DNA]</scope>
    <source>
        <strain evidence="12 13">MSK 1335</strain>
    </source>
</reference>
<dbReference type="InterPro" id="IPR003374">
    <property type="entry name" value="ApbE-like_sf"/>
</dbReference>
<dbReference type="PANTHER" id="PTHR30040">
    <property type="entry name" value="THIAMINE BIOSYNTHESIS LIPOPROTEIN APBE"/>
    <property type="match status" value="1"/>
</dbReference>
<keyword evidence="6 11" id="KW-0479">Metal-binding</keyword>
<organism evidence="12 13">
    <name type="scientific">Mesorhizobium montanum</name>
    <dbReference type="NCBI Taxonomy" id="3072323"/>
    <lineage>
        <taxon>Bacteria</taxon>
        <taxon>Pseudomonadati</taxon>
        <taxon>Pseudomonadota</taxon>
        <taxon>Alphaproteobacteria</taxon>
        <taxon>Hyphomicrobiales</taxon>
        <taxon>Phyllobacteriaceae</taxon>
        <taxon>Mesorhizobium</taxon>
    </lineage>
</organism>
<evidence type="ECO:0000256" key="2">
    <source>
        <dbReference type="ARBA" id="ARBA00011955"/>
    </source>
</evidence>
<evidence type="ECO:0000256" key="7">
    <source>
        <dbReference type="ARBA" id="ARBA00022827"/>
    </source>
</evidence>
<evidence type="ECO:0000256" key="3">
    <source>
        <dbReference type="ARBA" id="ARBA00016337"/>
    </source>
</evidence>
<evidence type="ECO:0000256" key="6">
    <source>
        <dbReference type="ARBA" id="ARBA00022723"/>
    </source>
</evidence>
<comment type="caution">
    <text evidence="12">The sequence shown here is derived from an EMBL/GenBank/DDBJ whole genome shotgun (WGS) entry which is preliminary data.</text>
</comment>
<dbReference type="RefSeq" id="WP_320236248.1">
    <property type="nucleotide sequence ID" value="NZ_JAVIJF010000025.1"/>
</dbReference>
<comment type="catalytic activity">
    <reaction evidence="10 11">
        <text>L-threonyl-[protein] + FAD = FMN-L-threonyl-[protein] + AMP + H(+)</text>
        <dbReference type="Rhea" id="RHEA:36847"/>
        <dbReference type="Rhea" id="RHEA-COMP:11060"/>
        <dbReference type="Rhea" id="RHEA-COMP:11061"/>
        <dbReference type="ChEBI" id="CHEBI:15378"/>
        <dbReference type="ChEBI" id="CHEBI:30013"/>
        <dbReference type="ChEBI" id="CHEBI:57692"/>
        <dbReference type="ChEBI" id="CHEBI:74257"/>
        <dbReference type="ChEBI" id="CHEBI:456215"/>
        <dbReference type="EC" id="2.7.1.180"/>
    </reaction>
</comment>
<evidence type="ECO:0000313" key="13">
    <source>
        <dbReference type="Proteomes" id="UP001276840"/>
    </source>
</evidence>
<evidence type="ECO:0000256" key="11">
    <source>
        <dbReference type="PIRNR" id="PIRNR006268"/>
    </source>
</evidence>
<comment type="cofactor">
    <cofactor evidence="1">
        <name>Mg(2+)</name>
        <dbReference type="ChEBI" id="CHEBI:18420"/>
    </cofactor>
</comment>
<evidence type="ECO:0000256" key="8">
    <source>
        <dbReference type="ARBA" id="ARBA00022842"/>
    </source>
</evidence>
<keyword evidence="5 11" id="KW-0808">Transferase</keyword>
<keyword evidence="7 11" id="KW-0274">FAD</keyword>
<evidence type="ECO:0000256" key="1">
    <source>
        <dbReference type="ARBA" id="ARBA00001946"/>
    </source>
</evidence>
<dbReference type="SUPFAM" id="SSF143631">
    <property type="entry name" value="ApbE-like"/>
    <property type="match status" value="1"/>
</dbReference>
<evidence type="ECO:0000256" key="5">
    <source>
        <dbReference type="ARBA" id="ARBA00022679"/>
    </source>
</evidence>
<protein>
    <recommendedName>
        <fullName evidence="3 11">FAD:protein FMN transferase</fullName>
        <ecNumber evidence="2 11">2.7.1.180</ecNumber>
    </recommendedName>
    <alternativeName>
        <fullName evidence="9 11">Flavin transferase</fullName>
    </alternativeName>
</protein>
<keyword evidence="13" id="KW-1185">Reference proteome</keyword>